<evidence type="ECO:0000313" key="1">
    <source>
        <dbReference type="EMBL" id="GFY57085.1"/>
    </source>
</evidence>
<dbReference type="Proteomes" id="UP000886998">
    <property type="component" value="Unassembled WGS sequence"/>
</dbReference>
<sequence>MLTLKEVIQVKLAAQFMNDLDTRQIIMCSKNEIWSEVIRKETSALCIPFTLQEDIIASIEPITLQISDWLDDHNGIFTKKQEDSLKFCFYADGDVDRVKTADLLIHSEVLDVQTRFLLACQYWSMWDVLAFFKNLQDFEREQILHKYSTANEDLNLYEKNAVQWVKDYKEGSINESRSWCYQYYNWNYVSLQSHLLDDLTEEERYIVLDKYLKLHLAYA</sequence>
<comment type="caution">
    <text evidence="1">The sequence shown here is derived from an EMBL/GenBank/DDBJ whole genome shotgun (WGS) entry which is preliminary data.</text>
</comment>
<dbReference type="EMBL" id="BMAV01011314">
    <property type="protein sequence ID" value="GFY57085.1"/>
    <property type="molecule type" value="Genomic_DNA"/>
</dbReference>
<evidence type="ECO:0000313" key="2">
    <source>
        <dbReference type="Proteomes" id="UP000886998"/>
    </source>
</evidence>
<gene>
    <name evidence="1" type="primary">NCL1_45509</name>
    <name evidence="1" type="ORF">TNIN_341291</name>
</gene>
<organism evidence="1 2">
    <name type="scientific">Trichonephila inaurata madagascariensis</name>
    <dbReference type="NCBI Taxonomy" id="2747483"/>
    <lineage>
        <taxon>Eukaryota</taxon>
        <taxon>Metazoa</taxon>
        <taxon>Ecdysozoa</taxon>
        <taxon>Arthropoda</taxon>
        <taxon>Chelicerata</taxon>
        <taxon>Arachnida</taxon>
        <taxon>Araneae</taxon>
        <taxon>Araneomorphae</taxon>
        <taxon>Entelegynae</taxon>
        <taxon>Araneoidea</taxon>
        <taxon>Nephilidae</taxon>
        <taxon>Trichonephila</taxon>
        <taxon>Trichonephila inaurata</taxon>
    </lineage>
</organism>
<dbReference type="AlphaFoldDB" id="A0A8X6XR06"/>
<keyword evidence="2" id="KW-1185">Reference proteome</keyword>
<accession>A0A8X6XR06</accession>
<name>A0A8X6XR06_9ARAC</name>
<proteinExistence type="predicted"/>
<protein>
    <submittedName>
        <fullName evidence="1">Uncharacterized protein</fullName>
    </submittedName>
</protein>
<dbReference type="OrthoDB" id="6437663at2759"/>
<reference evidence="1" key="1">
    <citation type="submission" date="2020-08" db="EMBL/GenBank/DDBJ databases">
        <title>Multicomponent nature underlies the extraordinary mechanical properties of spider dragline silk.</title>
        <authorList>
            <person name="Kono N."/>
            <person name="Nakamura H."/>
            <person name="Mori M."/>
            <person name="Yoshida Y."/>
            <person name="Ohtoshi R."/>
            <person name="Malay A.D."/>
            <person name="Moran D.A.P."/>
            <person name="Tomita M."/>
            <person name="Numata K."/>
            <person name="Arakawa K."/>
        </authorList>
    </citation>
    <scope>NUCLEOTIDE SEQUENCE</scope>
</reference>